<evidence type="ECO:0000313" key="3">
    <source>
        <dbReference type="Proteomes" id="UP001369958"/>
    </source>
</evidence>
<name>A0ABZ2HWM2_9HYPH</name>
<reference evidence="2 3" key="1">
    <citation type="submission" date="2024-02" db="EMBL/GenBank/DDBJ databases">
        <title>Complete genome sequence of Pelagibacterium nitratireducens ZH15.</title>
        <authorList>
            <person name="Zhao L.H."/>
        </authorList>
    </citation>
    <scope>NUCLEOTIDE SEQUENCE [LARGE SCALE GENOMIC DNA]</scope>
    <source>
        <strain evidence="2 3">ZH15</strain>
    </source>
</reference>
<evidence type="ECO:0000256" key="1">
    <source>
        <dbReference type="SAM" id="Phobius"/>
    </source>
</evidence>
<keyword evidence="1" id="KW-0812">Transmembrane</keyword>
<sequence length="132" mass="14761">MLRWKIYAVFILVFGTIGTLFTIPQWIGDPMGFAGALLFPFSVTAVWGYAFSKPLWPGRHWYWFANLYSVWSAAVFGIFLVSAHQLLNDAPGNPELVGSAIGTALGAAMIFIDWLGVWRYGQMNEFPSQYTG</sequence>
<feature type="transmembrane region" description="Helical" evidence="1">
    <location>
        <begin position="33"/>
        <end position="51"/>
    </location>
</feature>
<evidence type="ECO:0008006" key="4">
    <source>
        <dbReference type="Google" id="ProtNLM"/>
    </source>
</evidence>
<dbReference type="RefSeq" id="WP_338607506.1">
    <property type="nucleotide sequence ID" value="NZ_CP146275.1"/>
</dbReference>
<dbReference type="EMBL" id="CP146275">
    <property type="protein sequence ID" value="WWT32041.1"/>
    <property type="molecule type" value="Genomic_DNA"/>
</dbReference>
<feature type="transmembrane region" description="Helical" evidence="1">
    <location>
        <begin position="63"/>
        <end position="84"/>
    </location>
</feature>
<feature type="transmembrane region" description="Helical" evidence="1">
    <location>
        <begin position="7"/>
        <end position="27"/>
    </location>
</feature>
<keyword evidence="1" id="KW-0472">Membrane</keyword>
<protein>
    <recommendedName>
        <fullName evidence="4">Transmembrane protein</fullName>
    </recommendedName>
</protein>
<dbReference type="Proteomes" id="UP001369958">
    <property type="component" value="Chromosome"/>
</dbReference>
<evidence type="ECO:0000313" key="2">
    <source>
        <dbReference type="EMBL" id="WWT32041.1"/>
    </source>
</evidence>
<proteinExistence type="predicted"/>
<keyword evidence="1" id="KW-1133">Transmembrane helix</keyword>
<gene>
    <name evidence="2" type="ORF">V6617_13630</name>
</gene>
<accession>A0ABZ2HWM2</accession>
<feature type="transmembrane region" description="Helical" evidence="1">
    <location>
        <begin position="96"/>
        <end position="118"/>
    </location>
</feature>
<organism evidence="2 3">
    <name type="scientific">Pelagibacterium nitratireducens</name>
    <dbReference type="NCBI Taxonomy" id="1046114"/>
    <lineage>
        <taxon>Bacteria</taxon>
        <taxon>Pseudomonadati</taxon>
        <taxon>Pseudomonadota</taxon>
        <taxon>Alphaproteobacteria</taxon>
        <taxon>Hyphomicrobiales</taxon>
        <taxon>Devosiaceae</taxon>
        <taxon>Pelagibacterium</taxon>
    </lineage>
</organism>
<keyword evidence="3" id="KW-1185">Reference proteome</keyword>